<keyword evidence="2 7" id="KW-0645">Protease</keyword>
<dbReference type="PRINTS" id="PR00704">
    <property type="entry name" value="CALPAIN"/>
</dbReference>
<name>A0A0B7BJ11_9EUPU</name>
<organism evidence="10">
    <name type="scientific">Arion vulgaris</name>
    <dbReference type="NCBI Taxonomy" id="1028688"/>
    <lineage>
        <taxon>Eukaryota</taxon>
        <taxon>Metazoa</taxon>
        <taxon>Spiralia</taxon>
        <taxon>Lophotrochozoa</taxon>
        <taxon>Mollusca</taxon>
        <taxon>Gastropoda</taxon>
        <taxon>Heterobranchia</taxon>
        <taxon>Euthyneura</taxon>
        <taxon>Panpulmonata</taxon>
        <taxon>Eupulmonata</taxon>
        <taxon>Stylommatophora</taxon>
        <taxon>Helicina</taxon>
        <taxon>Arionoidea</taxon>
        <taxon>Arionidae</taxon>
        <taxon>Arion</taxon>
    </lineage>
</organism>
<evidence type="ECO:0000313" key="10">
    <source>
        <dbReference type="EMBL" id="CEK92145.1"/>
    </source>
</evidence>
<dbReference type="InterPro" id="IPR022684">
    <property type="entry name" value="Calpain_cysteine_protease"/>
</dbReference>
<dbReference type="SUPFAM" id="SSF49758">
    <property type="entry name" value="Calpain large subunit, middle domain (domain III)"/>
    <property type="match status" value="1"/>
</dbReference>
<dbReference type="SMART" id="SM00720">
    <property type="entry name" value="calpain_III"/>
    <property type="match status" value="1"/>
</dbReference>
<dbReference type="InterPro" id="IPR038765">
    <property type="entry name" value="Papain-like_cys_pep_sf"/>
</dbReference>
<dbReference type="InterPro" id="IPR022682">
    <property type="entry name" value="Calpain_domain_III"/>
</dbReference>
<dbReference type="InterPro" id="IPR018247">
    <property type="entry name" value="EF_Hand_1_Ca_BS"/>
</dbReference>
<feature type="active site" evidence="6 7">
    <location>
        <position position="258"/>
    </location>
</feature>
<dbReference type="SMART" id="SM00054">
    <property type="entry name" value="EFh"/>
    <property type="match status" value="1"/>
</dbReference>
<dbReference type="EMBL" id="HACG01045280">
    <property type="protein sequence ID" value="CEK92145.1"/>
    <property type="molecule type" value="Transcribed_RNA"/>
</dbReference>
<dbReference type="Pfam" id="PF01067">
    <property type="entry name" value="Calpain_III"/>
    <property type="match status" value="1"/>
</dbReference>
<dbReference type="FunFam" id="3.90.70.10:FF:000114">
    <property type="entry name" value="Calpain a"/>
    <property type="match status" value="1"/>
</dbReference>
<evidence type="ECO:0000256" key="3">
    <source>
        <dbReference type="ARBA" id="ARBA00022801"/>
    </source>
</evidence>
<dbReference type="InterPro" id="IPR036213">
    <property type="entry name" value="Calpain_III_sf"/>
</dbReference>
<dbReference type="CDD" id="cd00044">
    <property type="entry name" value="CysPc"/>
    <property type="match status" value="1"/>
</dbReference>
<protein>
    <recommendedName>
        <fullName evidence="11">Calpain catalytic domain-containing protein</fullName>
    </recommendedName>
</protein>
<feature type="domain" description="EF-hand" evidence="9">
    <location>
        <begin position="576"/>
        <end position="611"/>
    </location>
</feature>
<sequence length="673" mass="75847">MGGVDSIEKNRQWDSKPLFEDRDFPADSSVLYRGGQRFGVQWKRPWMISKNPVFIEDGTAYNDVDQGDLGNCWFLSSVACLAVSKQKELLSHVIPKDQGFGPEYNGKFKFNFWQYGKFVEVVVDDRLPTYNGKLIYGRNAEQPHEYWVPLLEKACAKLYGNYNVLDGGRIHTALVDLTGGLGEMVPLKEQISDSDITDLLLRSQKLNSFMGGSVFVKQFGNRELVQESGLVEGHAYTILKVKEVNTSKGKIVLLHIRNPHGKGEWKGAWSDMSAEWKTLSAEEKKEMFKIEDDGEFCYLSRISVSDFRKNFDELELCHLRPEGLSEGNTGSLDKVQWKIIEHRGKWDRLSSAGGPPISFMSKKFWSNPQIELKVPPSTQATTVVISLFEVDDYLKKSEVDISIGFSVFQFANGKKPERLTADNYYEFSPRMVQSSGVSWPYRERTRRFALESGDYMIVPYTSRVGQEASFYIRIFAESSGISPITITETRGSSVSPDPETSTSSEIAALNKAFDANSGKVNAIDAAELIDVLSAGLEAEGKAIRYSVETCRCLISMSLSQTSKGLIDKNGLHRVWAELTTWREAFRLIDKDNSKTIDAKELKNLFDIIELTTSPATTDALIKRYGGKNEKVSEDDFLQGVCKAVQLRGKYLELHRKGKIDIELNEWMTFGLSI</sequence>
<dbReference type="Gene3D" id="2.60.120.380">
    <property type="match status" value="1"/>
</dbReference>
<dbReference type="PROSITE" id="PS50222">
    <property type="entry name" value="EF_HAND_2"/>
    <property type="match status" value="1"/>
</dbReference>
<comment type="similarity">
    <text evidence="1">Belongs to the peptidase C2 family.</text>
</comment>
<dbReference type="GO" id="GO:0006508">
    <property type="term" value="P:proteolysis"/>
    <property type="evidence" value="ECO:0007669"/>
    <property type="project" value="UniProtKB-KW"/>
</dbReference>
<dbReference type="AlphaFoldDB" id="A0A0B7BJ11"/>
<dbReference type="PROSITE" id="PS00139">
    <property type="entry name" value="THIOL_PROTEASE_CYS"/>
    <property type="match status" value="1"/>
</dbReference>
<evidence type="ECO:0000259" key="8">
    <source>
        <dbReference type="PROSITE" id="PS50203"/>
    </source>
</evidence>
<dbReference type="SMART" id="SM00230">
    <property type="entry name" value="CysPc"/>
    <property type="match status" value="1"/>
</dbReference>
<dbReference type="PANTHER" id="PTHR10183:SF433">
    <property type="entry name" value="CALPAIN-A-RELATED"/>
    <property type="match status" value="1"/>
</dbReference>
<feature type="active site" evidence="6 7">
    <location>
        <position position="72"/>
    </location>
</feature>
<keyword evidence="3 7" id="KW-0378">Hydrolase</keyword>
<evidence type="ECO:0008006" key="11">
    <source>
        <dbReference type="Google" id="ProtNLM"/>
    </source>
</evidence>
<dbReference type="InterPro" id="IPR001300">
    <property type="entry name" value="Peptidase_C2_calpain_cat"/>
</dbReference>
<dbReference type="InterPro" id="IPR011992">
    <property type="entry name" value="EF-hand-dom_pair"/>
</dbReference>
<dbReference type="SUPFAM" id="SSF47473">
    <property type="entry name" value="EF-hand"/>
    <property type="match status" value="1"/>
</dbReference>
<dbReference type="PROSITE" id="PS50203">
    <property type="entry name" value="CALPAIN_CAT"/>
    <property type="match status" value="1"/>
</dbReference>
<dbReference type="GO" id="GO:0005509">
    <property type="term" value="F:calcium ion binding"/>
    <property type="evidence" value="ECO:0007669"/>
    <property type="project" value="InterPro"/>
</dbReference>
<feature type="domain" description="Calpain catalytic" evidence="8">
    <location>
        <begin position="18"/>
        <end position="320"/>
    </location>
</feature>
<dbReference type="InterPro" id="IPR000169">
    <property type="entry name" value="Pept_cys_AS"/>
</dbReference>
<dbReference type="Gene3D" id="1.10.238.10">
    <property type="entry name" value="EF-hand"/>
    <property type="match status" value="1"/>
</dbReference>
<dbReference type="PANTHER" id="PTHR10183">
    <property type="entry name" value="CALPAIN"/>
    <property type="match status" value="1"/>
</dbReference>
<evidence type="ECO:0000256" key="4">
    <source>
        <dbReference type="ARBA" id="ARBA00022807"/>
    </source>
</evidence>
<keyword evidence="5" id="KW-0106">Calcium</keyword>
<dbReference type="InterPro" id="IPR002048">
    <property type="entry name" value="EF_hand_dom"/>
</dbReference>
<dbReference type="Gene3D" id="3.90.70.10">
    <property type="entry name" value="Cysteine proteinases"/>
    <property type="match status" value="1"/>
</dbReference>
<dbReference type="PROSITE" id="PS00018">
    <property type="entry name" value="EF_HAND_1"/>
    <property type="match status" value="1"/>
</dbReference>
<accession>A0A0B7BJ11</accession>
<dbReference type="Pfam" id="PF00648">
    <property type="entry name" value="Peptidase_C2"/>
    <property type="match status" value="1"/>
</dbReference>
<feature type="active site" evidence="6 7">
    <location>
        <position position="234"/>
    </location>
</feature>
<dbReference type="InterPro" id="IPR022683">
    <property type="entry name" value="Calpain_III"/>
</dbReference>
<evidence type="ECO:0000259" key="9">
    <source>
        <dbReference type="PROSITE" id="PS50222"/>
    </source>
</evidence>
<evidence type="ECO:0000256" key="5">
    <source>
        <dbReference type="ARBA" id="ARBA00022837"/>
    </source>
</evidence>
<dbReference type="GO" id="GO:0004198">
    <property type="term" value="F:calcium-dependent cysteine-type endopeptidase activity"/>
    <property type="evidence" value="ECO:0007669"/>
    <property type="project" value="InterPro"/>
</dbReference>
<proteinExistence type="inferred from homology"/>
<reference evidence="10" key="1">
    <citation type="submission" date="2014-12" db="EMBL/GenBank/DDBJ databases">
        <title>Insight into the proteome of Arion vulgaris.</title>
        <authorList>
            <person name="Aradska J."/>
            <person name="Bulat T."/>
            <person name="Smidak R."/>
            <person name="Sarate P."/>
            <person name="Gangsoo J."/>
            <person name="Sialana F."/>
            <person name="Bilban M."/>
            <person name="Lubec G."/>
        </authorList>
    </citation>
    <scope>NUCLEOTIDE SEQUENCE</scope>
    <source>
        <tissue evidence="10">Skin</tissue>
    </source>
</reference>
<evidence type="ECO:0000256" key="6">
    <source>
        <dbReference type="PIRSR" id="PIRSR622684-1"/>
    </source>
</evidence>
<dbReference type="SUPFAM" id="SSF54001">
    <property type="entry name" value="Cysteine proteinases"/>
    <property type="match status" value="1"/>
</dbReference>
<keyword evidence="4 7" id="KW-0788">Thiol protease</keyword>
<dbReference type="GO" id="GO:0005737">
    <property type="term" value="C:cytoplasm"/>
    <property type="evidence" value="ECO:0007669"/>
    <property type="project" value="TreeGrafter"/>
</dbReference>
<gene>
    <name evidence="10" type="primary">ORF186762</name>
</gene>
<evidence type="ECO:0000256" key="1">
    <source>
        <dbReference type="ARBA" id="ARBA00007623"/>
    </source>
</evidence>
<evidence type="ECO:0000256" key="7">
    <source>
        <dbReference type="PROSITE-ProRule" id="PRU00239"/>
    </source>
</evidence>
<evidence type="ECO:0000256" key="2">
    <source>
        <dbReference type="ARBA" id="ARBA00022670"/>
    </source>
</evidence>
<dbReference type="Pfam" id="PF13405">
    <property type="entry name" value="EF-hand_6"/>
    <property type="match status" value="1"/>
</dbReference>